<dbReference type="EMBL" id="CP144695">
    <property type="protein sequence ID" value="WVZ09039.1"/>
    <property type="molecule type" value="Genomic_DNA"/>
</dbReference>
<dbReference type="GO" id="GO:0006974">
    <property type="term" value="P:DNA damage response"/>
    <property type="evidence" value="ECO:0007669"/>
    <property type="project" value="UniProtKB-KW"/>
</dbReference>
<evidence type="ECO:0000313" key="5">
    <source>
        <dbReference type="EMBL" id="WVZ09039.1"/>
    </source>
</evidence>
<organism evidence="5 6">
    <name type="scientific">Vigna mungo</name>
    <name type="common">Black gram</name>
    <name type="synonym">Phaseolus mungo</name>
    <dbReference type="NCBI Taxonomy" id="3915"/>
    <lineage>
        <taxon>Eukaryota</taxon>
        <taxon>Viridiplantae</taxon>
        <taxon>Streptophyta</taxon>
        <taxon>Embryophyta</taxon>
        <taxon>Tracheophyta</taxon>
        <taxon>Spermatophyta</taxon>
        <taxon>Magnoliopsida</taxon>
        <taxon>eudicotyledons</taxon>
        <taxon>Gunneridae</taxon>
        <taxon>Pentapetalae</taxon>
        <taxon>rosids</taxon>
        <taxon>fabids</taxon>
        <taxon>Fabales</taxon>
        <taxon>Fabaceae</taxon>
        <taxon>Papilionoideae</taxon>
        <taxon>50 kb inversion clade</taxon>
        <taxon>NPAAA clade</taxon>
        <taxon>indigoferoid/millettioid clade</taxon>
        <taxon>Phaseoleae</taxon>
        <taxon>Vigna</taxon>
    </lineage>
</organism>
<proteinExistence type="predicted"/>
<sequence>MAPKRKPSSPISIGNCEVTVEATRFTCNSDSNAVVISLPRSGKVKVSVVENHENASEDFRSGDKEHEFVLVNPKDADSVSKSYLQFFLQLESAVHDSLGLGSTLCCSDIEVLQMYRTELPGMNYAANTGKQSKFLERCVLSSRKYRTLLVKSTRVGNSGKVIAAITYQIIPADTEFAEVPLAAVNAIHQRKGFGHLLVLELRKRLQSVGIRSILCWGDKESEGFWFKQGFVEIAQVDTKGRARRLPVKADIQKSLCFLGGSTLMVCHVMKECLADEDNTTKCLPSQFHQNSFTPALAEDEQLKISGSDSRNPKKLCSSIAPFAQVNDDRQATGSESSQDGVGANVNYCSQSTKGAKRTWEASLSSLKSKRVKGSQLVDNQSGSSCGFILETDEANPCFVEALYDPSITDGSEKCVDNNLHVEAPINMEPPSTKQCFRIMLMNIADDAKKTQLTKVIEDLGGTVSTCGSMTTHVVTGKELLLTTQCLGDLIKLADLLVNWSKLFCSYPIIIIIIIIQIAYSLIFKIESADELPHILNDTDYSLKYKCDLKSAVLRAKASSHTLFKGYNICIAAHVQTPAKTLSAIVMSAGGNVISRVEKVKETSTTIFVTGEEDTEEAMVAAKKGIRTFSCDWFMNCVMRQELDLEAPQFAETL</sequence>
<dbReference type="InterPro" id="IPR001357">
    <property type="entry name" value="BRCT_dom"/>
</dbReference>
<dbReference type="InterPro" id="IPR036420">
    <property type="entry name" value="BRCT_dom_sf"/>
</dbReference>
<keyword evidence="3" id="KW-0539">Nucleus</keyword>
<evidence type="ECO:0000256" key="2">
    <source>
        <dbReference type="ARBA" id="ARBA00022763"/>
    </source>
</evidence>
<dbReference type="InterPro" id="IPR051579">
    <property type="entry name" value="DDR_Transcriptional_Reg"/>
</dbReference>
<dbReference type="InterPro" id="IPR016181">
    <property type="entry name" value="Acyl_CoA_acyltransferase"/>
</dbReference>
<dbReference type="Gene3D" id="3.40.630.30">
    <property type="match status" value="1"/>
</dbReference>
<protein>
    <recommendedName>
        <fullName evidence="4">BRCT domain-containing protein</fullName>
    </recommendedName>
</protein>
<dbReference type="PANTHER" id="PTHR23196:SF8">
    <property type="entry name" value="N-ACETYLTRANSFERASE"/>
    <property type="match status" value="1"/>
</dbReference>
<dbReference type="SUPFAM" id="SSF55729">
    <property type="entry name" value="Acyl-CoA N-acyltransferases (Nat)"/>
    <property type="match status" value="1"/>
</dbReference>
<gene>
    <name evidence="5" type="ORF">V8G54_022385</name>
</gene>
<keyword evidence="2" id="KW-0227">DNA damage</keyword>
<dbReference type="CDD" id="cd18432">
    <property type="entry name" value="BRCT_PAXIP1_rpt6_like"/>
    <property type="match status" value="1"/>
</dbReference>
<keyword evidence="6" id="KW-1185">Reference proteome</keyword>
<dbReference type="PROSITE" id="PS50172">
    <property type="entry name" value="BRCT"/>
    <property type="match status" value="1"/>
</dbReference>
<dbReference type="PANTHER" id="PTHR23196">
    <property type="entry name" value="PAX TRANSCRIPTION ACTIVATION DOMAIN INTERACTING PROTEIN"/>
    <property type="match status" value="1"/>
</dbReference>
<evidence type="ECO:0000256" key="1">
    <source>
        <dbReference type="ARBA" id="ARBA00004123"/>
    </source>
</evidence>
<evidence type="ECO:0000259" key="4">
    <source>
        <dbReference type="PROSITE" id="PS50172"/>
    </source>
</evidence>
<dbReference type="Pfam" id="PF16589">
    <property type="entry name" value="BRCT_2"/>
    <property type="match status" value="1"/>
</dbReference>
<dbReference type="GO" id="GO:0005634">
    <property type="term" value="C:nucleus"/>
    <property type="evidence" value="ECO:0007669"/>
    <property type="project" value="UniProtKB-SubCell"/>
</dbReference>
<comment type="subcellular location">
    <subcellularLocation>
        <location evidence="1">Nucleus</location>
    </subcellularLocation>
</comment>
<dbReference type="Proteomes" id="UP001374535">
    <property type="component" value="Chromosome 6"/>
</dbReference>
<name>A0AAQ3RV55_VIGMU</name>
<evidence type="ECO:0000256" key="3">
    <source>
        <dbReference type="ARBA" id="ARBA00023242"/>
    </source>
</evidence>
<feature type="domain" description="BRCT" evidence="4">
    <location>
        <begin position="558"/>
        <end position="642"/>
    </location>
</feature>
<dbReference type="AlphaFoldDB" id="A0AAQ3RV55"/>
<reference evidence="5 6" key="1">
    <citation type="journal article" date="2023" name="Life. Sci Alliance">
        <title>Evolutionary insights into 3D genome organization and epigenetic landscape of Vigna mungo.</title>
        <authorList>
            <person name="Junaid A."/>
            <person name="Singh B."/>
            <person name="Bhatia S."/>
        </authorList>
    </citation>
    <scope>NUCLEOTIDE SEQUENCE [LARGE SCALE GENOMIC DNA]</scope>
    <source>
        <strain evidence="5">Urdbean</strain>
    </source>
</reference>
<accession>A0AAQ3RV55</accession>
<dbReference type="SUPFAM" id="SSF52113">
    <property type="entry name" value="BRCT domain"/>
    <property type="match status" value="1"/>
</dbReference>
<evidence type="ECO:0000313" key="6">
    <source>
        <dbReference type="Proteomes" id="UP001374535"/>
    </source>
</evidence>
<dbReference type="Gene3D" id="3.40.50.10190">
    <property type="entry name" value="BRCT domain"/>
    <property type="match status" value="1"/>
</dbReference>
<dbReference type="CDD" id="cd04301">
    <property type="entry name" value="NAT_SF"/>
    <property type="match status" value="1"/>
</dbReference>